<reference evidence="1 2" key="1">
    <citation type="submission" date="2017-03" db="EMBL/GenBank/DDBJ databases">
        <title>Complete genome sequence of Candidatus 'Thiodictyon syntrophicum' sp. nov. strain Cad16T, a photolithoautotroph purple sulfur bacterium isolated from an alpine meromictic lake.</title>
        <authorList>
            <person name="Luedin S.M."/>
            <person name="Pothier J.F."/>
            <person name="Danza F."/>
            <person name="Storelli N."/>
            <person name="Wittwer M."/>
            <person name="Tonolla M."/>
        </authorList>
    </citation>
    <scope>NUCLEOTIDE SEQUENCE [LARGE SCALE GENOMIC DNA]</scope>
    <source>
        <strain evidence="1 2">Cad16T</strain>
    </source>
</reference>
<dbReference type="EMBL" id="CP020370">
    <property type="protein sequence ID" value="AUB81672.1"/>
    <property type="molecule type" value="Genomic_DNA"/>
</dbReference>
<name>A0A2K8U7V7_9GAMM</name>
<dbReference type="RefSeq" id="WP_100919434.1">
    <property type="nucleotide sequence ID" value="NZ_CP020370.1"/>
</dbReference>
<evidence type="ECO:0000313" key="1">
    <source>
        <dbReference type="EMBL" id="AUB81672.1"/>
    </source>
</evidence>
<gene>
    <name evidence="1" type="ORF">THSYN_12340</name>
</gene>
<proteinExistence type="predicted"/>
<dbReference type="Proteomes" id="UP000232638">
    <property type="component" value="Chromosome"/>
</dbReference>
<dbReference type="AlphaFoldDB" id="A0A2K8U7V7"/>
<dbReference type="KEGG" id="tsy:THSYN_12340"/>
<accession>A0A2K8U7V7</accession>
<protein>
    <submittedName>
        <fullName evidence="1">Uncharacterized protein</fullName>
    </submittedName>
</protein>
<evidence type="ECO:0000313" key="2">
    <source>
        <dbReference type="Proteomes" id="UP000232638"/>
    </source>
</evidence>
<organism evidence="1 2">
    <name type="scientific">Candidatus Thiodictyon syntrophicum</name>
    <dbReference type="NCBI Taxonomy" id="1166950"/>
    <lineage>
        <taxon>Bacteria</taxon>
        <taxon>Pseudomonadati</taxon>
        <taxon>Pseudomonadota</taxon>
        <taxon>Gammaproteobacteria</taxon>
        <taxon>Chromatiales</taxon>
        <taxon>Chromatiaceae</taxon>
        <taxon>Thiodictyon</taxon>
    </lineage>
</organism>
<sequence>MSDALGEALALVPEKRPQTVRGFQARLWGVGTAPAPATAATWTEPKTGMDFVRVPGDSFQMESKASALVRPSKAEALDSSALG</sequence>
<keyword evidence="2" id="KW-1185">Reference proteome</keyword>